<evidence type="ECO:0000313" key="6">
    <source>
        <dbReference type="EMBL" id="OIN61089.1"/>
    </source>
</evidence>
<dbReference type="CDD" id="cd02968">
    <property type="entry name" value="SCO"/>
    <property type="match status" value="1"/>
</dbReference>
<dbReference type="PROSITE" id="PS51257">
    <property type="entry name" value="PROKAR_LIPOPROTEIN"/>
    <property type="match status" value="1"/>
</dbReference>
<dbReference type="RefSeq" id="WP_071501593.1">
    <property type="nucleotide sequence ID" value="NZ_MORL01000001.1"/>
</dbReference>
<feature type="domain" description="Thioredoxin" evidence="5">
    <location>
        <begin position="27"/>
        <end position="213"/>
    </location>
</feature>
<dbReference type="SUPFAM" id="SSF52833">
    <property type="entry name" value="Thioredoxin-like"/>
    <property type="match status" value="1"/>
</dbReference>
<dbReference type="InterPro" id="IPR013766">
    <property type="entry name" value="Thioredoxin_domain"/>
</dbReference>
<feature type="binding site" evidence="3">
    <location>
        <position position="86"/>
    </location>
    <ligand>
        <name>Cu cation</name>
        <dbReference type="ChEBI" id="CHEBI:23378"/>
    </ligand>
</feature>
<dbReference type="InterPro" id="IPR036249">
    <property type="entry name" value="Thioredoxin-like_sf"/>
</dbReference>
<evidence type="ECO:0000256" key="3">
    <source>
        <dbReference type="PIRSR" id="PIRSR603782-1"/>
    </source>
</evidence>
<dbReference type="Pfam" id="PF02630">
    <property type="entry name" value="SCO1-SenC"/>
    <property type="match status" value="1"/>
</dbReference>
<keyword evidence="3" id="KW-0479">Metal-binding</keyword>
<comment type="caution">
    <text evidence="6">The sequence shown here is derived from an EMBL/GenBank/DDBJ whole genome shotgun (WGS) entry which is preliminary data.</text>
</comment>
<keyword evidence="2 3" id="KW-0186">Copper</keyword>
<dbReference type="InterPro" id="IPR003782">
    <property type="entry name" value="SCO1/SenC"/>
</dbReference>
<dbReference type="GO" id="GO:0046872">
    <property type="term" value="F:metal ion binding"/>
    <property type="evidence" value="ECO:0007669"/>
    <property type="project" value="UniProtKB-KW"/>
</dbReference>
<protein>
    <submittedName>
        <fullName evidence="6">SCO family protein</fullName>
    </submittedName>
</protein>
<feature type="disulfide bond" description="Redox-active" evidence="4">
    <location>
        <begin position="86"/>
        <end position="90"/>
    </location>
</feature>
<sequence>MGKSLIALAGALLLLTGCGSDQKKTAPLPYYNTADFTPLWLEKGDVRIGQLHRLSEFSFTDQNNRRITEQTVSGKIHVAGFFFTSCPGLCPRLTRSMTEVQEAFRDNPQVVLLSYSVTPERDSVPVLRAYATKHQVIDQKWHLLTGDHDAIYQLARKSYFADENIGVQKGENDFLHTENLILIDGDLHIRGIYNGTLPLDVQQLIQDIKALNGGSDRDHN</sequence>
<comment type="similarity">
    <text evidence="1">Belongs to the SCO1/2 family.</text>
</comment>
<organism evidence="6 7">
    <name type="scientific">Arsenicibacter rosenii</name>
    <dbReference type="NCBI Taxonomy" id="1750698"/>
    <lineage>
        <taxon>Bacteria</taxon>
        <taxon>Pseudomonadati</taxon>
        <taxon>Bacteroidota</taxon>
        <taxon>Cytophagia</taxon>
        <taxon>Cytophagales</taxon>
        <taxon>Spirosomataceae</taxon>
        <taxon>Arsenicibacter</taxon>
    </lineage>
</organism>
<evidence type="ECO:0000259" key="5">
    <source>
        <dbReference type="PROSITE" id="PS51352"/>
    </source>
</evidence>
<accession>A0A1S2VQN6</accession>
<evidence type="ECO:0000256" key="4">
    <source>
        <dbReference type="PIRSR" id="PIRSR603782-2"/>
    </source>
</evidence>
<feature type="binding site" evidence="3">
    <location>
        <position position="90"/>
    </location>
    <ligand>
        <name>Cu cation</name>
        <dbReference type="ChEBI" id="CHEBI:23378"/>
    </ligand>
</feature>
<dbReference type="Gene3D" id="3.40.30.10">
    <property type="entry name" value="Glutaredoxin"/>
    <property type="match status" value="1"/>
</dbReference>
<proteinExistence type="inferred from homology"/>
<dbReference type="PROSITE" id="PS51352">
    <property type="entry name" value="THIOREDOXIN_2"/>
    <property type="match status" value="1"/>
</dbReference>
<dbReference type="PANTHER" id="PTHR12151:SF25">
    <property type="entry name" value="LINALOOL DEHYDRATASE_ISOMERASE DOMAIN-CONTAINING PROTEIN"/>
    <property type="match status" value="1"/>
</dbReference>
<gene>
    <name evidence="6" type="ORF">BLX24_03205</name>
</gene>
<feature type="binding site" evidence="3">
    <location>
        <position position="176"/>
    </location>
    <ligand>
        <name>Cu cation</name>
        <dbReference type="ChEBI" id="CHEBI:23378"/>
    </ligand>
</feature>
<dbReference type="PANTHER" id="PTHR12151">
    <property type="entry name" value="ELECTRON TRANSPORT PROTIN SCO1/SENC FAMILY MEMBER"/>
    <property type="match status" value="1"/>
</dbReference>
<keyword evidence="7" id="KW-1185">Reference proteome</keyword>
<reference evidence="6 7" key="1">
    <citation type="submission" date="2016-10" db="EMBL/GenBank/DDBJ databases">
        <title>Arsenicibacter rosenii gen. nov., sp. nov., an efficient arsenic-methylating bacterium isolated from an arsenic-contaminated paddy soil.</title>
        <authorList>
            <person name="Huang K."/>
        </authorList>
    </citation>
    <scope>NUCLEOTIDE SEQUENCE [LARGE SCALE GENOMIC DNA]</scope>
    <source>
        <strain evidence="6 7">SM-1</strain>
    </source>
</reference>
<evidence type="ECO:0000256" key="1">
    <source>
        <dbReference type="ARBA" id="ARBA00010996"/>
    </source>
</evidence>
<dbReference type="OrthoDB" id="9811998at2"/>
<dbReference type="EMBL" id="MORL01000001">
    <property type="protein sequence ID" value="OIN61089.1"/>
    <property type="molecule type" value="Genomic_DNA"/>
</dbReference>
<keyword evidence="4" id="KW-1015">Disulfide bond</keyword>
<evidence type="ECO:0000256" key="2">
    <source>
        <dbReference type="ARBA" id="ARBA00023008"/>
    </source>
</evidence>
<evidence type="ECO:0000313" key="7">
    <source>
        <dbReference type="Proteomes" id="UP000181790"/>
    </source>
</evidence>
<dbReference type="Proteomes" id="UP000181790">
    <property type="component" value="Unassembled WGS sequence"/>
</dbReference>
<name>A0A1S2VQN6_9BACT</name>
<dbReference type="AlphaFoldDB" id="A0A1S2VQN6"/>